<keyword evidence="2" id="KW-1185">Reference proteome</keyword>
<comment type="caution">
    <text evidence="1">The sequence shown here is derived from an EMBL/GenBank/DDBJ whole genome shotgun (WGS) entry which is preliminary data.</text>
</comment>
<sequence length="605" mass="68027">MSHVQSRRPHRGRGDQRPCDVCRKRKARCVVRDDGRCDQCNRMQVACTFDDPPRTYAPKATQLPAPSIRATPPPLGVENFAWDGDDVFLSMNGFTPGFHPGAAYPMFGLEPPQFDAVYDPFQSDAFLLGPSSDPDPFFRGRYMFDAHSSHQATLRKYQRASATDDALFAITPHHRTTKMADTTTNAPSEPLIEELLPFTSRLYQLFDKFVYPVFPLPVKSDWKGGISTLAAAVCATALGWRSHDAILPWAPFDVASAVVTETPAPDANRLYKYAWLSISREMHAPSYDTIQAALLLIERRIPLTDLCDSPFNSCLQACVTSMAFSLGLHRNPDTWETLSEPQKQKRKMLWWLVFVEDRWVSAAAGKPVTIREGDYDVVRPTFTFTGSLPEIQFEYLLSLTFILQDVLDSLMHWRFWSQQNVNISDTLSKVSSFEARLEAWRSSVGENPVFRNEREPEGSSYGVLIVAHLYCHVLLQKTLLRVTSNTEQFPNAFQSALAFSSTMCRELSGLGLSDFTSFWFSSGSHSHFNAFSEFMPYLISVAPTAADQASAKESAAKLRQWLFAHGKYIDLVRVAMSRLDLCLAAVDSGKVRLSNANNNQLYTEI</sequence>
<dbReference type="EMBL" id="JANJQO010001228">
    <property type="protein sequence ID" value="KAJ2972018.1"/>
    <property type="molecule type" value="Genomic_DNA"/>
</dbReference>
<organism evidence="1 2">
    <name type="scientific">Zarea fungicola</name>
    <dbReference type="NCBI Taxonomy" id="93591"/>
    <lineage>
        <taxon>Eukaryota</taxon>
        <taxon>Fungi</taxon>
        <taxon>Dikarya</taxon>
        <taxon>Ascomycota</taxon>
        <taxon>Pezizomycotina</taxon>
        <taxon>Sordariomycetes</taxon>
        <taxon>Hypocreomycetidae</taxon>
        <taxon>Hypocreales</taxon>
        <taxon>Cordycipitaceae</taxon>
        <taxon>Zarea</taxon>
    </lineage>
</organism>
<reference evidence="1" key="1">
    <citation type="submission" date="2022-08" db="EMBL/GenBank/DDBJ databases">
        <title>Genome Sequence of Lecanicillium fungicola.</title>
        <authorList>
            <person name="Buettner E."/>
        </authorList>
    </citation>
    <scope>NUCLEOTIDE SEQUENCE</scope>
    <source>
        <strain evidence="1">Babe33</strain>
    </source>
</reference>
<protein>
    <submittedName>
        <fullName evidence="1">Uncharacterized protein</fullName>
    </submittedName>
</protein>
<proteinExistence type="predicted"/>
<name>A0ACC1N0N7_9HYPO</name>
<evidence type="ECO:0000313" key="2">
    <source>
        <dbReference type="Proteomes" id="UP001143910"/>
    </source>
</evidence>
<accession>A0ACC1N0N7</accession>
<dbReference type="Proteomes" id="UP001143910">
    <property type="component" value="Unassembled WGS sequence"/>
</dbReference>
<evidence type="ECO:0000313" key="1">
    <source>
        <dbReference type="EMBL" id="KAJ2972018.1"/>
    </source>
</evidence>
<gene>
    <name evidence="1" type="ORF">NQ176_g7398</name>
</gene>